<accession>A0ABV3DL12</accession>
<reference evidence="2 3" key="1">
    <citation type="submission" date="2024-06" db="EMBL/GenBank/DDBJ databases">
        <title>The Natural Products Discovery Center: Release of the First 8490 Sequenced Strains for Exploring Actinobacteria Biosynthetic Diversity.</title>
        <authorList>
            <person name="Kalkreuter E."/>
            <person name="Kautsar S.A."/>
            <person name="Yang D."/>
            <person name="Bader C.D."/>
            <person name="Teijaro C.N."/>
            <person name="Fluegel L."/>
            <person name="Davis C.M."/>
            <person name="Simpson J.R."/>
            <person name="Lauterbach L."/>
            <person name="Steele A.D."/>
            <person name="Gui C."/>
            <person name="Meng S."/>
            <person name="Li G."/>
            <person name="Viehrig K."/>
            <person name="Ye F."/>
            <person name="Su P."/>
            <person name="Kiefer A.F."/>
            <person name="Nichols A."/>
            <person name="Cepeda A.J."/>
            <person name="Yan W."/>
            <person name="Fan B."/>
            <person name="Jiang Y."/>
            <person name="Adhikari A."/>
            <person name="Zheng C.-J."/>
            <person name="Schuster L."/>
            <person name="Cowan T.M."/>
            <person name="Smanski M.J."/>
            <person name="Chevrette M.G."/>
            <person name="De Carvalho L.P.S."/>
            <person name="Shen B."/>
        </authorList>
    </citation>
    <scope>NUCLEOTIDE SEQUENCE [LARGE SCALE GENOMIC DNA]</scope>
    <source>
        <strain evidence="2 3">NPDC048946</strain>
    </source>
</reference>
<feature type="compositionally biased region" description="Basic and acidic residues" evidence="1">
    <location>
        <begin position="13"/>
        <end position="22"/>
    </location>
</feature>
<evidence type="ECO:0000313" key="2">
    <source>
        <dbReference type="EMBL" id="MEU8135574.1"/>
    </source>
</evidence>
<dbReference type="Proteomes" id="UP001551482">
    <property type="component" value="Unassembled WGS sequence"/>
</dbReference>
<dbReference type="EMBL" id="JBEZFP010000045">
    <property type="protein sequence ID" value="MEU8135574.1"/>
    <property type="molecule type" value="Genomic_DNA"/>
</dbReference>
<name>A0ABV3DL12_9ACTN</name>
<organism evidence="2 3">
    <name type="scientific">Streptodolium elevatio</name>
    <dbReference type="NCBI Taxonomy" id="3157996"/>
    <lineage>
        <taxon>Bacteria</taxon>
        <taxon>Bacillati</taxon>
        <taxon>Actinomycetota</taxon>
        <taxon>Actinomycetes</taxon>
        <taxon>Kitasatosporales</taxon>
        <taxon>Streptomycetaceae</taxon>
        <taxon>Streptodolium</taxon>
    </lineage>
</organism>
<dbReference type="RefSeq" id="WP_358355425.1">
    <property type="nucleotide sequence ID" value="NZ_JBEZFP010000045.1"/>
</dbReference>
<feature type="region of interest" description="Disordered" evidence="1">
    <location>
        <begin position="1"/>
        <end position="40"/>
    </location>
</feature>
<evidence type="ECO:0000256" key="1">
    <source>
        <dbReference type="SAM" id="MobiDB-lite"/>
    </source>
</evidence>
<protein>
    <submittedName>
        <fullName evidence="2">Uncharacterized protein</fullName>
    </submittedName>
</protein>
<keyword evidence="3" id="KW-1185">Reference proteome</keyword>
<sequence length="40" mass="4275">MTDNSFSTDAISDIERVSRNADGDTVGPGRHLGARDRAVN</sequence>
<gene>
    <name evidence="2" type="ORF">AB0C36_18890</name>
</gene>
<proteinExistence type="predicted"/>
<feature type="compositionally biased region" description="Polar residues" evidence="1">
    <location>
        <begin position="1"/>
        <end position="10"/>
    </location>
</feature>
<comment type="caution">
    <text evidence="2">The sequence shown here is derived from an EMBL/GenBank/DDBJ whole genome shotgun (WGS) entry which is preliminary data.</text>
</comment>
<evidence type="ECO:0000313" key="3">
    <source>
        <dbReference type="Proteomes" id="UP001551482"/>
    </source>
</evidence>